<dbReference type="Proteomes" id="UP000053660">
    <property type="component" value="Unassembled WGS sequence"/>
</dbReference>
<gene>
    <name evidence="2" type="ORF">OESDEN_22274</name>
</gene>
<feature type="domain" description="SCP" evidence="1">
    <location>
        <begin position="11"/>
        <end position="131"/>
    </location>
</feature>
<dbReference type="SMART" id="SM00198">
    <property type="entry name" value="SCP"/>
    <property type="match status" value="1"/>
</dbReference>
<protein>
    <submittedName>
        <fullName evidence="2">SCP-like protein</fullName>
    </submittedName>
</protein>
<organism evidence="2 3">
    <name type="scientific">Oesophagostomum dentatum</name>
    <name type="common">Nodular worm</name>
    <dbReference type="NCBI Taxonomy" id="61180"/>
    <lineage>
        <taxon>Eukaryota</taxon>
        <taxon>Metazoa</taxon>
        <taxon>Ecdysozoa</taxon>
        <taxon>Nematoda</taxon>
        <taxon>Chromadorea</taxon>
        <taxon>Rhabditida</taxon>
        <taxon>Rhabditina</taxon>
        <taxon>Rhabditomorpha</taxon>
        <taxon>Strongyloidea</taxon>
        <taxon>Strongylidae</taxon>
        <taxon>Oesophagostomum</taxon>
    </lineage>
</organism>
<name>A0A0B1S2K1_OESDE</name>
<evidence type="ECO:0000313" key="2">
    <source>
        <dbReference type="EMBL" id="KHJ78106.1"/>
    </source>
</evidence>
<dbReference type="InterPro" id="IPR035940">
    <property type="entry name" value="CAP_sf"/>
</dbReference>
<dbReference type="OrthoDB" id="5806989at2759"/>
<accession>A0A0B1S2K1</accession>
<dbReference type="AlphaFoldDB" id="A0A0B1S2K1"/>
<keyword evidence="3" id="KW-1185">Reference proteome</keyword>
<dbReference type="CDD" id="cd05380">
    <property type="entry name" value="CAP_euk"/>
    <property type="match status" value="1"/>
</dbReference>
<dbReference type="InterPro" id="IPR014044">
    <property type="entry name" value="CAP_dom"/>
</dbReference>
<dbReference type="Pfam" id="PF00188">
    <property type="entry name" value="CAP"/>
    <property type="match status" value="1"/>
</dbReference>
<dbReference type="EMBL" id="KN610103">
    <property type="protein sequence ID" value="KHJ78106.1"/>
    <property type="molecule type" value="Genomic_DNA"/>
</dbReference>
<evidence type="ECO:0000259" key="1">
    <source>
        <dbReference type="SMART" id="SM00198"/>
    </source>
</evidence>
<evidence type="ECO:0000313" key="3">
    <source>
        <dbReference type="Proteomes" id="UP000053660"/>
    </source>
</evidence>
<dbReference type="SUPFAM" id="SSF55797">
    <property type="entry name" value="PR-1-like"/>
    <property type="match status" value="1"/>
</dbReference>
<proteinExistence type="predicted"/>
<sequence length="162" mass="17330">MCPVNNFMSDSTRIAVLDKHNALRSALALGTISNGKTGKLCRKASKMPTLTYNCDLEKSAYERAKLCSSLSSAAVPDGVSENSLNFTTRLDKRTPEKAAAAIASDLTTQVGCAVVRCQSSISVVCHYNTTLTNAVKLYTCGSYCKQCPEGEEHCYIGMCPAA</sequence>
<reference evidence="2 3" key="1">
    <citation type="submission" date="2014-03" db="EMBL/GenBank/DDBJ databases">
        <title>Draft genome of the hookworm Oesophagostomum dentatum.</title>
        <authorList>
            <person name="Mitreva M."/>
        </authorList>
    </citation>
    <scope>NUCLEOTIDE SEQUENCE [LARGE SCALE GENOMIC DNA]</scope>
    <source>
        <strain evidence="2 3">OD-Hann</strain>
    </source>
</reference>
<dbReference type="Gene3D" id="3.40.33.10">
    <property type="entry name" value="CAP"/>
    <property type="match status" value="2"/>
</dbReference>